<comment type="caution">
    <text evidence="2">The sequence shown here is derived from an EMBL/GenBank/DDBJ whole genome shotgun (WGS) entry which is preliminary data.</text>
</comment>
<organism evidence="2 3">
    <name type="scientific">Phytophthora palmivora</name>
    <dbReference type="NCBI Taxonomy" id="4796"/>
    <lineage>
        <taxon>Eukaryota</taxon>
        <taxon>Sar</taxon>
        <taxon>Stramenopiles</taxon>
        <taxon>Oomycota</taxon>
        <taxon>Peronosporomycetes</taxon>
        <taxon>Peronosporales</taxon>
        <taxon>Peronosporaceae</taxon>
        <taxon>Phytophthora</taxon>
    </lineage>
</organism>
<evidence type="ECO:0000313" key="2">
    <source>
        <dbReference type="EMBL" id="POM71271.1"/>
    </source>
</evidence>
<accession>A0A2P4Y0E0</accession>
<dbReference type="Proteomes" id="UP000237271">
    <property type="component" value="Unassembled WGS sequence"/>
</dbReference>
<protein>
    <submittedName>
        <fullName evidence="2">Uncharacterized protein</fullName>
    </submittedName>
</protein>
<reference evidence="2 3" key="1">
    <citation type="journal article" date="2017" name="Genome Biol. Evol.">
        <title>Phytophthora megakarya and P. palmivora, closely related causal agents of cacao black pod rot, underwent increases in genome sizes and gene numbers by different mechanisms.</title>
        <authorList>
            <person name="Ali S.S."/>
            <person name="Shao J."/>
            <person name="Lary D.J."/>
            <person name="Kronmiller B."/>
            <person name="Shen D."/>
            <person name="Strem M.D."/>
            <person name="Amoako-Attah I."/>
            <person name="Akrofi A.Y."/>
            <person name="Begoude B.A."/>
            <person name="Ten Hoopen G.M."/>
            <person name="Coulibaly K."/>
            <person name="Kebe B.I."/>
            <person name="Melnick R.L."/>
            <person name="Guiltinan M.J."/>
            <person name="Tyler B.M."/>
            <person name="Meinhardt L.W."/>
            <person name="Bailey B.A."/>
        </authorList>
    </citation>
    <scope>NUCLEOTIDE SEQUENCE [LARGE SCALE GENOMIC DNA]</scope>
    <source>
        <strain evidence="3">sbr112.9</strain>
    </source>
</reference>
<dbReference type="EMBL" id="NCKW01006547">
    <property type="protein sequence ID" value="POM71271.1"/>
    <property type="molecule type" value="Genomic_DNA"/>
</dbReference>
<dbReference type="AlphaFoldDB" id="A0A2P4Y0E0"/>
<feature type="region of interest" description="Disordered" evidence="1">
    <location>
        <begin position="1"/>
        <end position="56"/>
    </location>
</feature>
<dbReference type="OrthoDB" id="120431at2759"/>
<sequence>MNAAGGNAPADGGGNVNAGGNAPADGGGNVNAGGNANVGGNADQAPARQVIRGSSKPPKFEGTFDLYRVEVELYFEERDSWNVVTGDEVRHANDADQQAAFDSRNRLARSTILRGLRGCQDEEVNKICGMTTAKEMWDTLVADKTQRDFSYGTSTTSNHTQSRTVNGGILVCNDTASATTSQYRD</sequence>
<name>A0A2P4Y0E0_9STRA</name>
<feature type="compositionally biased region" description="Low complexity" evidence="1">
    <location>
        <begin position="32"/>
        <end position="43"/>
    </location>
</feature>
<dbReference type="Pfam" id="PF14223">
    <property type="entry name" value="Retrotran_gag_2"/>
    <property type="match status" value="1"/>
</dbReference>
<feature type="compositionally biased region" description="Low complexity" evidence="1">
    <location>
        <begin position="1"/>
        <end position="10"/>
    </location>
</feature>
<proteinExistence type="predicted"/>
<gene>
    <name evidence="2" type="ORF">PHPALM_12176</name>
</gene>
<evidence type="ECO:0000256" key="1">
    <source>
        <dbReference type="SAM" id="MobiDB-lite"/>
    </source>
</evidence>
<evidence type="ECO:0000313" key="3">
    <source>
        <dbReference type="Proteomes" id="UP000237271"/>
    </source>
</evidence>
<keyword evidence="3" id="KW-1185">Reference proteome</keyword>